<dbReference type="PROSITE" id="PS51194">
    <property type="entry name" value="HELICASE_CTER"/>
    <property type="match status" value="1"/>
</dbReference>
<evidence type="ECO:0000259" key="1">
    <source>
        <dbReference type="PROSITE" id="PS51192"/>
    </source>
</evidence>
<dbReference type="Pfam" id="PF11907">
    <property type="entry name" value="DUF3427"/>
    <property type="match status" value="1"/>
</dbReference>
<sequence>MESELLKSLKTGFMDKNLGSFSYYQPKLIVNDKKEKKKILSTLLYELRHCESFVFSVAFLSKSGVAVLINTLEELQQKGVRGEVLVSQYLNFTEPEALKSLLQFDNIDLRIVTNGDFHAKGYFFKYPTHYSMIVGSSNLTAPALTTNKEWNLYVVGMEHSKLIEDSLEIFYQEYHQSKKVDDRYIKAYEKIYIHQGPLQIAPKEQVAEHRLPAAEDQLDYTADSGYQTNNGYTTDFISTLKPNPMQYEAMENLTKIRRGFDGKPKQDKAMIISATGTGKTYLSVFDAQNFNPERLLFVVHRGNIARAAMNSYKEVFGSLKSMGLFSGGHKDTDKDFVFSTVQTLSKEYNLKIFDPSTFDYIVIDESHHAGAATYQKILSYFKPKFLLGMTATPERTDGYNVFKDFDHNIAFEVRLHRALDENMLCPFHYYGVTDVSVDVEGDSKEVSFDKLTSGERVKQIIDKSKFYGTDNGKIHGLVFCNLTNVAEELSRKFNKRGFNTIALTGKDSEEGREAAIERLEMEEETDKLDYIFTVDIFNEGIDIPKVNQIIMLRPTQSAIVFVQQLGRGLRKTQGKEYLTVIDFIGNYQNNYLIPVALYGDGSYSKDRLRKLVATGSTEIPGASSINFDRIAKEEIFKAIDTANMQLKKDLDRDYDLLKFKLGKVPMMMDFVAHGSRDPMLYVRYSNSYYNYLSLREETYQDQLDEKAKKVLEFFSLHVANGKRYEELFVLEALLGINVEKSSQAYVDVQGNQEVRIDEISTNEISKKELMESSLACDYLNNLTEKKLTSAVININLQFMKERFEGKLIPINEKYNIQILDQKRYEVEGVLAFSNEFINHLQHPVFKECFLDQLSYGIYSFQKDYNPSKDIDGFVLYRKYARKDVFRILGWDENPLAQNVGGYMISKDHKDCAIFVNYHKEEDISSTTKYEDRFITPDLFQWMSKSRRKLDSKDVRTIGNYKEHEMRLPLFVKKHNDEGFEFYYMGDTEPLVEQFEEQKMDTDNGKSVSVVKMMLKLKSPVPHEMYEYITSKEG</sequence>
<dbReference type="GO" id="GO:0003677">
    <property type="term" value="F:DNA binding"/>
    <property type="evidence" value="ECO:0007669"/>
    <property type="project" value="InterPro"/>
</dbReference>
<comment type="caution">
    <text evidence="3">The sequence shown here is derived from an EMBL/GenBank/DDBJ whole genome shotgun (WGS) entry which is preliminary data.</text>
</comment>
<dbReference type="Pfam" id="PF04851">
    <property type="entry name" value="ResIII"/>
    <property type="match status" value="1"/>
</dbReference>
<dbReference type="PANTHER" id="PTHR47396:SF1">
    <property type="entry name" value="ATP-DEPENDENT HELICASE IRC3-RELATED"/>
    <property type="match status" value="1"/>
</dbReference>
<dbReference type="InterPro" id="IPR025202">
    <property type="entry name" value="PLD-like_dom"/>
</dbReference>
<dbReference type="GO" id="GO:0016787">
    <property type="term" value="F:hydrolase activity"/>
    <property type="evidence" value="ECO:0007669"/>
    <property type="project" value="InterPro"/>
</dbReference>
<dbReference type="InterPro" id="IPR050742">
    <property type="entry name" value="Helicase_Restrict-Modif_Enz"/>
</dbReference>
<evidence type="ECO:0000313" key="3">
    <source>
        <dbReference type="EMBL" id="NBG88639.1"/>
    </source>
</evidence>
<dbReference type="SUPFAM" id="SSF52540">
    <property type="entry name" value="P-loop containing nucleoside triphosphate hydrolases"/>
    <property type="match status" value="1"/>
</dbReference>
<dbReference type="GO" id="GO:0005829">
    <property type="term" value="C:cytosol"/>
    <property type="evidence" value="ECO:0007669"/>
    <property type="project" value="TreeGrafter"/>
</dbReference>
<name>A0AA43XLS4_9CLOT</name>
<reference evidence="3 4" key="1">
    <citation type="submission" date="2019-04" db="EMBL/GenBank/DDBJ databases">
        <title>Isachenkonia alkalipeptolytica gen. nov. sp. nov. a new anaerobic, alkiliphilic organothrophic bacterium capable to reduce synthesized ferrihydrite isolated from a soda lake.</title>
        <authorList>
            <person name="Toshchakov S.V."/>
            <person name="Zavarzina D.G."/>
            <person name="Zhilina T.N."/>
            <person name="Kostrikina N.A."/>
            <person name="Kublanov I.V."/>
        </authorList>
    </citation>
    <scope>NUCLEOTIDE SEQUENCE [LARGE SCALE GENOMIC DNA]</scope>
    <source>
        <strain evidence="3 4">Z-1701</strain>
    </source>
</reference>
<dbReference type="Gene3D" id="3.30.870.10">
    <property type="entry name" value="Endonuclease Chain A"/>
    <property type="match status" value="1"/>
</dbReference>
<proteinExistence type="predicted"/>
<dbReference type="SUPFAM" id="SSF56024">
    <property type="entry name" value="Phospholipase D/nuclease"/>
    <property type="match status" value="1"/>
</dbReference>
<keyword evidence="4" id="KW-1185">Reference proteome</keyword>
<dbReference type="PROSITE" id="PS51192">
    <property type="entry name" value="HELICASE_ATP_BIND_1"/>
    <property type="match status" value="1"/>
</dbReference>
<dbReference type="InterPro" id="IPR021835">
    <property type="entry name" value="DUF3427"/>
</dbReference>
<dbReference type="PANTHER" id="PTHR47396">
    <property type="entry name" value="TYPE I RESTRICTION ENZYME ECOKI R PROTEIN"/>
    <property type="match status" value="1"/>
</dbReference>
<dbReference type="InterPro" id="IPR001650">
    <property type="entry name" value="Helicase_C-like"/>
</dbReference>
<dbReference type="EMBL" id="SUMG01000010">
    <property type="protein sequence ID" value="NBG88639.1"/>
    <property type="molecule type" value="Genomic_DNA"/>
</dbReference>
<evidence type="ECO:0000259" key="2">
    <source>
        <dbReference type="PROSITE" id="PS51194"/>
    </source>
</evidence>
<dbReference type="GO" id="GO:0005524">
    <property type="term" value="F:ATP binding"/>
    <property type="evidence" value="ECO:0007669"/>
    <property type="project" value="InterPro"/>
</dbReference>
<protein>
    <submittedName>
        <fullName evidence="3">DUF3427 domain-containing protein</fullName>
    </submittedName>
</protein>
<dbReference type="SMART" id="SM00490">
    <property type="entry name" value="HELICc"/>
    <property type="match status" value="1"/>
</dbReference>
<evidence type="ECO:0000313" key="4">
    <source>
        <dbReference type="Proteomes" id="UP000449710"/>
    </source>
</evidence>
<gene>
    <name evidence="3" type="ORF">ISALK_09000</name>
</gene>
<dbReference type="CDD" id="cd18032">
    <property type="entry name" value="DEXHc_RE_I_III_res"/>
    <property type="match status" value="1"/>
</dbReference>
<dbReference type="InterPro" id="IPR027417">
    <property type="entry name" value="P-loop_NTPase"/>
</dbReference>
<accession>A0AA43XLS4</accession>
<organism evidence="3 4">
    <name type="scientific">Isachenkonia alkalipeptolytica</name>
    <dbReference type="NCBI Taxonomy" id="2565777"/>
    <lineage>
        <taxon>Bacteria</taxon>
        <taxon>Bacillati</taxon>
        <taxon>Bacillota</taxon>
        <taxon>Clostridia</taxon>
        <taxon>Eubacteriales</taxon>
        <taxon>Clostridiaceae</taxon>
        <taxon>Isachenkonia</taxon>
    </lineage>
</organism>
<dbReference type="Pfam" id="PF26350">
    <property type="entry name" value="DUF8090"/>
    <property type="match status" value="1"/>
</dbReference>
<dbReference type="CDD" id="cd09204">
    <property type="entry name" value="PLDc_N_DEXD_b2"/>
    <property type="match status" value="1"/>
</dbReference>
<dbReference type="SMART" id="SM00487">
    <property type="entry name" value="DEXDc"/>
    <property type="match status" value="1"/>
</dbReference>
<dbReference type="CDD" id="cd18799">
    <property type="entry name" value="SF2_C_EcoAI-like"/>
    <property type="match status" value="1"/>
</dbReference>
<dbReference type="AlphaFoldDB" id="A0AA43XLS4"/>
<dbReference type="Pfam" id="PF13091">
    <property type="entry name" value="PLDc_2"/>
    <property type="match status" value="1"/>
</dbReference>
<dbReference type="InterPro" id="IPR058403">
    <property type="entry name" value="DUF8090"/>
</dbReference>
<dbReference type="Proteomes" id="UP000449710">
    <property type="component" value="Unassembled WGS sequence"/>
</dbReference>
<feature type="domain" description="Helicase ATP-binding" evidence="1">
    <location>
        <begin position="260"/>
        <end position="411"/>
    </location>
</feature>
<dbReference type="RefSeq" id="WP_160721455.1">
    <property type="nucleotide sequence ID" value="NZ_SUMG01000010.1"/>
</dbReference>
<dbReference type="Gene3D" id="3.40.50.300">
    <property type="entry name" value="P-loop containing nucleotide triphosphate hydrolases"/>
    <property type="match status" value="2"/>
</dbReference>
<feature type="domain" description="Helicase C-terminal" evidence="2">
    <location>
        <begin position="456"/>
        <end position="631"/>
    </location>
</feature>
<dbReference type="InterPro" id="IPR006935">
    <property type="entry name" value="Helicase/UvrB_N"/>
</dbReference>
<dbReference type="Pfam" id="PF00271">
    <property type="entry name" value="Helicase_C"/>
    <property type="match status" value="1"/>
</dbReference>
<dbReference type="InterPro" id="IPR014001">
    <property type="entry name" value="Helicase_ATP-bd"/>
</dbReference>